<dbReference type="GO" id="GO:0004930">
    <property type="term" value="F:G protein-coupled receptor activity"/>
    <property type="evidence" value="ECO:0007669"/>
    <property type="project" value="UniProtKB-KW"/>
</dbReference>
<dbReference type="Proteomes" id="UP000719412">
    <property type="component" value="Unassembled WGS sequence"/>
</dbReference>
<dbReference type="SUPFAM" id="SSF81321">
    <property type="entry name" value="Family A G protein-coupled receptor-like"/>
    <property type="match status" value="1"/>
</dbReference>
<accession>A0A8J6LE77</accession>
<comment type="caution">
    <text evidence="12">The sequence shown here is derived from an EMBL/GenBank/DDBJ whole genome shotgun (WGS) entry which is preliminary data.</text>
</comment>
<keyword evidence="6 10" id="KW-0472">Membrane</keyword>
<evidence type="ECO:0000313" key="13">
    <source>
        <dbReference type="Proteomes" id="UP000719412"/>
    </source>
</evidence>
<evidence type="ECO:0000313" key="12">
    <source>
        <dbReference type="EMBL" id="KAH0809691.1"/>
    </source>
</evidence>
<dbReference type="AlphaFoldDB" id="A0A8J6LE77"/>
<evidence type="ECO:0000256" key="3">
    <source>
        <dbReference type="ARBA" id="ARBA00022692"/>
    </source>
</evidence>
<evidence type="ECO:0000259" key="11">
    <source>
        <dbReference type="PROSITE" id="PS50262"/>
    </source>
</evidence>
<evidence type="ECO:0000256" key="4">
    <source>
        <dbReference type="ARBA" id="ARBA00022989"/>
    </source>
</evidence>
<proteinExistence type="inferred from homology"/>
<keyword evidence="8" id="KW-0807">Transducer</keyword>
<evidence type="ECO:0000256" key="10">
    <source>
        <dbReference type="SAM" id="Phobius"/>
    </source>
</evidence>
<feature type="region of interest" description="Disordered" evidence="9">
    <location>
        <begin position="480"/>
        <end position="499"/>
    </location>
</feature>
<dbReference type="PROSITE" id="PS50262">
    <property type="entry name" value="G_PROTEIN_RECEP_F1_2"/>
    <property type="match status" value="1"/>
</dbReference>
<evidence type="ECO:0000256" key="9">
    <source>
        <dbReference type="SAM" id="MobiDB-lite"/>
    </source>
</evidence>
<keyword evidence="4 10" id="KW-1133">Transmembrane helix</keyword>
<keyword evidence="5" id="KW-0297">G-protein coupled receptor</keyword>
<name>A0A8J6LE77_TENMO</name>
<dbReference type="EMBL" id="JABDTM020027983">
    <property type="protein sequence ID" value="KAH0809691.1"/>
    <property type="molecule type" value="Genomic_DNA"/>
</dbReference>
<dbReference type="InterPro" id="IPR000276">
    <property type="entry name" value="GPCR_Rhodpsn"/>
</dbReference>
<evidence type="ECO:0000256" key="5">
    <source>
        <dbReference type="ARBA" id="ARBA00023040"/>
    </source>
</evidence>
<evidence type="ECO:0000256" key="1">
    <source>
        <dbReference type="ARBA" id="ARBA00004141"/>
    </source>
</evidence>
<feature type="domain" description="G-protein coupled receptors family 1 profile" evidence="11">
    <location>
        <begin position="124"/>
        <end position="177"/>
    </location>
</feature>
<dbReference type="PANTHER" id="PTHR45695:SF9">
    <property type="entry name" value="LEUCOKININ RECEPTOR"/>
    <property type="match status" value="1"/>
</dbReference>
<dbReference type="PANTHER" id="PTHR45695">
    <property type="entry name" value="LEUCOKININ RECEPTOR-RELATED"/>
    <property type="match status" value="1"/>
</dbReference>
<dbReference type="PRINTS" id="PR00237">
    <property type="entry name" value="GPCRRHODOPSN"/>
</dbReference>
<protein>
    <recommendedName>
        <fullName evidence="11">G-protein coupled receptors family 1 profile domain-containing protein</fullName>
    </recommendedName>
</protein>
<feature type="transmembrane region" description="Helical" evidence="10">
    <location>
        <begin position="145"/>
        <end position="178"/>
    </location>
</feature>
<reference evidence="12" key="1">
    <citation type="journal article" date="2020" name="J Insects Food Feed">
        <title>The yellow mealworm (Tenebrio molitor) genome: a resource for the emerging insects as food and feed industry.</title>
        <authorList>
            <person name="Eriksson T."/>
            <person name="Andere A."/>
            <person name="Kelstrup H."/>
            <person name="Emery V."/>
            <person name="Picard C."/>
        </authorList>
    </citation>
    <scope>NUCLEOTIDE SEQUENCE</scope>
    <source>
        <strain evidence="12">Stoneville</strain>
        <tissue evidence="12">Whole head</tissue>
    </source>
</reference>
<dbReference type="InterPro" id="IPR017452">
    <property type="entry name" value="GPCR_Rhodpsn_7TM"/>
</dbReference>
<keyword evidence="13" id="KW-1185">Reference proteome</keyword>
<dbReference type="Pfam" id="PF00001">
    <property type="entry name" value="7tm_1"/>
    <property type="match status" value="1"/>
</dbReference>
<evidence type="ECO:0000256" key="6">
    <source>
        <dbReference type="ARBA" id="ARBA00023136"/>
    </source>
</evidence>
<gene>
    <name evidence="12" type="ORF">GEV33_013100</name>
</gene>
<reference evidence="12" key="2">
    <citation type="submission" date="2021-08" db="EMBL/GenBank/DDBJ databases">
        <authorList>
            <person name="Eriksson T."/>
        </authorList>
    </citation>
    <scope>NUCLEOTIDE SEQUENCE</scope>
    <source>
        <strain evidence="12">Stoneville</strain>
        <tissue evidence="12">Whole head</tissue>
    </source>
</reference>
<evidence type="ECO:0000256" key="7">
    <source>
        <dbReference type="ARBA" id="ARBA00023170"/>
    </source>
</evidence>
<dbReference type="Gene3D" id="1.20.1070.10">
    <property type="entry name" value="Rhodopsin 7-helix transmembrane proteins"/>
    <property type="match status" value="1"/>
</dbReference>
<comment type="similarity">
    <text evidence="2">Belongs to the G-protein coupled receptor 1 family.</text>
</comment>
<dbReference type="GO" id="GO:0005886">
    <property type="term" value="C:plasma membrane"/>
    <property type="evidence" value="ECO:0007669"/>
    <property type="project" value="TreeGrafter"/>
</dbReference>
<feature type="compositionally biased region" description="Basic and acidic residues" evidence="9">
    <location>
        <begin position="484"/>
        <end position="499"/>
    </location>
</feature>
<feature type="transmembrane region" description="Helical" evidence="10">
    <location>
        <begin position="107"/>
        <end position="133"/>
    </location>
</feature>
<evidence type="ECO:0000256" key="2">
    <source>
        <dbReference type="ARBA" id="ARBA00010663"/>
    </source>
</evidence>
<keyword evidence="7" id="KW-0675">Receptor</keyword>
<keyword evidence="3 10" id="KW-0812">Transmembrane</keyword>
<comment type="subcellular location">
    <subcellularLocation>
        <location evidence="1">Membrane</location>
        <topology evidence="1">Multi-pass membrane protein</topology>
    </subcellularLocation>
</comment>
<evidence type="ECO:0000256" key="8">
    <source>
        <dbReference type="ARBA" id="ARBA00023224"/>
    </source>
</evidence>
<organism evidence="12 13">
    <name type="scientific">Tenebrio molitor</name>
    <name type="common">Yellow mealworm beetle</name>
    <dbReference type="NCBI Taxonomy" id="7067"/>
    <lineage>
        <taxon>Eukaryota</taxon>
        <taxon>Metazoa</taxon>
        <taxon>Ecdysozoa</taxon>
        <taxon>Arthropoda</taxon>
        <taxon>Hexapoda</taxon>
        <taxon>Insecta</taxon>
        <taxon>Pterygota</taxon>
        <taxon>Neoptera</taxon>
        <taxon>Endopterygota</taxon>
        <taxon>Coleoptera</taxon>
        <taxon>Polyphaga</taxon>
        <taxon>Cucujiformia</taxon>
        <taxon>Tenebrionidae</taxon>
        <taxon>Tenebrio</taxon>
    </lineage>
</organism>
<sequence>MGGESMSSLDLASLRVDEEEEYRYNDRRRAARILAAVTTTAGADPDRMLSAEYLGSVFEAAAHTETSDVHRAAVFDQRNTLLMNASLNATEAAFVPELFYRHSMAMTAVYCVAYLLVFAVGIVGNFFVIAVVFRSPRMRTVTNFFIVNLAVADILVIVFCLPATLMSNIFVLGLWPFFASSDDKFEIKMLREPWAARQEMNRAQLHGENLKLCRQPPPYVFDITPAVLYTLELVEHNIHIRHFRNFSSANLGNAITAEFKPQREKSNGRNIHPRSRVKEPRLIGGVVIFCTVVMRYEIAGMGSMPGGGGSIDLGEQVDVNLNLATNRHNKKAGSGQYFRVCSIKRRHLFRASRCQDRNPGASFAGRRPIKNYKRLQFFFIRFNSGAADIMKIFTSAPPPESFTVGSIRSQMIFLWEREVIGAKGSPISQPMWFTIGRKQFSWLTRSPRHSIFLELKFEGSQIITGLDLCRRKQNGSRSGVMRDALVHQDEDGDSKSEESEAFVHAKRVFVNEVELSG</sequence>